<sequence>RQHTHLASALLSTASTTQSLPRTPTAVLPLLTASIAYSTWNKCPSGLKTVIARSYDMVPELPSVNQEINVLYCISSKMPLLLPACGRVGDRRSGKVRPVSISFGRRPAGRGAGAAG</sequence>
<evidence type="ECO:0000313" key="2">
    <source>
        <dbReference type="Proteomes" id="UP000266841"/>
    </source>
</evidence>
<dbReference type="OrthoDB" id="10636847at2759"/>
<evidence type="ECO:0000313" key="1">
    <source>
        <dbReference type="EMBL" id="EJK68215.1"/>
    </source>
</evidence>
<dbReference type="Proteomes" id="UP000266841">
    <property type="component" value="Unassembled WGS sequence"/>
</dbReference>
<reference evidence="1 2" key="1">
    <citation type="journal article" date="2012" name="Genome Biol.">
        <title>Genome and low-iron response of an oceanic diatom adapted to chronic iron limitation.</title>
        <authorList>
            <person name="Lommer M."/>
            <person name="Specht M."/>
            <person name="Roy A.S."/>
            <person name="Kraemer L."/>
            <person name="Andreson R."/>
            <person name="Gutowska M.A."/>
            <person name="Wolf J."/>
            <person name="Bergner S.V."/>
            <person name="Schilhabel M.B."/>
            <person name="Klostermeier U.C."/>
            <person name="Beiko R.G."/>
            <person name="Rosenstiel P."/>
            <person name="Hippler M."/>
            <person name="Laroche J."/>
        </authorList>
    </citation>
    <scope>NUCLEOTIDE SEQUENCE [LARGE SCALE GENOMIC DNA]</scope>
    <source>
        <strain evidence="1 2">CCMP1005</strain>
    </source>
</reference>
<dbReference type="EMBL" id="AGNL01011759">
    <property type="protein sequence ID" value="EJK68215.1"/>
    <property type="molecule type" value="Genomic_DNA"/>
</dbReference>
<accession>K0SS75</accession>
<name>K0SS75_THAOC</name>
<protein>
    <submittedName>
        <fullName evidence="1">Uncharacterized protein</fullName>
    </submittedName>
</protein>
<proteinExistence type="predicted"/>
<comment type="caution">
    <text evidence="1">The sequence shown here is derived from an EMBL/GenBank/DDBJ whole genome shotgun (WGS) entry which is preliminary data.</text>
</comment>
<gene>
    <name evidence="1" type="ORF">THAOC_10627</name>
</gene>
<organism evidence="1 2">
    <name type="scientific">Thalassiosira oceanica</name>
    <name type="common">Marine diatom</name>
    <dbReference type="NCBI Taxonomy" id="159749"/>
    <lineage>
        <taxon>Eukaryota</taxon>
        <taxon>Sar</taxon>
        <taxon>Stramenopiles</taxon>
        <taxon>Ochrophyta</taxon>
        <taxon>Bacillariophyta</taxon>
        <taxon>Coscinodiscophyceae</taxon>
        <taxon>Thalassiosirophycidae</taxon>
        <taxon>Thalassiosirales</taxon>
        <taxon>Thalassiosiraceae</taxon>
        <taxon>Thalassiosira</taxon>
    </lineage>
</organism>
<keyword evidence="2" id="KW-1185">Reference proteome</keyword>
<dbReference type="AlphaFoldDB" id="K0SS75"/>
<feature type="non-terminal residue" evidence="1">
    <location>
        <position position="1"/>
    </location>
</feature>